<dbReference type="Gene3D" id="1.10.10.2480">
    <property type="match status" value="1"/>
</dbReference>
<dbReference type="InterPro" id="IPR006847">
    <property type="entry name" value="IF2_N"/>
</dbReference>
<feature type="non-terminal residue" evidence="2">
    <location>
        <position position="91"/>
    </location>
</feature>
<feature type="domain" description="Translation initiation factor IF-2 N-terminal" evidence="1">
    <location>
        <begin position="2"/>
        <end position="43"/>
    </location>
</feature>
<dbReference type="EMBL" id="BARS01020023">
    <property type="protein sequence ID" value="GAG02482.1"/>
    <property type="molecule type" value="Genomic_DNA"/>
</dbReference>
<dbReference type="AlphaFoldDB" id="X0UTG1"/>
<evidence type="ECO:0000259" key="1">
    <source>
        <dbReference type="Pfam" id="PF04760"/>
    </source>
</evidence>
<comment type="caution">
    <text evidence="2">The sequence shown here is derived from an EMBL/GenBank/DDBJ whole genome shotgun (WGS) entry which is preliminary data.</text>
</comment>
<accession>X0UTG1</accession>
<evidence type="ECO:0000313" key="2">
    <source>
        <dbReference type="EMBL" id="GAG02482.1"/>
    </source>
</evidence>
<proteinExistence type="predicted"/>
<protein>
    <recommendedName>
        <fullName evidence="1">Translation initiation factor IF-2 N-terminal domain-containing protein</fullName>
    </recommendedName>
</protein>
<organism evidence="2">
    <name type="scientific">marine sediment metagenome</name>
    <dbReference type="NCBI Taxonomy" id="412755"/>
    <lineage>
        <taxon>unclassified sequences</taxon>
        <taxon>metagenomes</taxon>
        <taxon>ecological metagenomes</taxon>
    </lineage>
</organism>
<dbReference type="Pfam" id="PF04760">
    <property type="entry name" value="IF2_N"/>
    <property type="match status" value="1"/>
</dbReference>
<gene>
    <name evidence="2" type="ORF">S01H1_32352</name>
</gene>
<name>X0UTG1_9ZZZZ</name>
<sequence>MTEKMRVHILAKELSVPSKTIIEKCKAEGVSSVKNHMSTLSAGLHATICEWFSEGSLDTAIETAEHVNLEKVRIKRKRAKKAPSEKTEKVV</sequence>
<reference evidence="2" key="1">
    <citation type="journal article" date="2014" name="Front. Microbiol.">
        <title>High frequency of phylogenetically diverse reductive dehalogenase-homologous genes in deep subseafloor sedimentary metagenomes.</title>
        <authorList>
            <person name="Kawai M."/>
            <person name="Futagami T."/>
            <person name="Toyoda A."/>
            <person name="Takaki Y."/>
            <person name="Nishi S."/>
            <person name="Hori S."/>
            <person name="Arai W."/>
            <person name="Tsubouchi T."/>
            <person name="Morono Y."/>
            <person name="Uchiyama I."/>
            <person name="Ito T."/>
            <person name="Fujiyama A."/>
            <person name="Inagaki F."/>
            <person name="Takami H."/>
        </authorList>
    </citation>
    <scope>NUCLEOTIDE SEQUENCE</scope>
    <source>
        <strain evidence="2">Expedition CK06-06</strain>
    </source>
</reference>